<dbReference type="OrthoDB" id="9776438at2"/>
<dbReference type="InterPro" id="IPR050766">
    <property type="entry name" value="Bact_Lucif_Oxidored"/>
</dbReference>
<dbReference type="SUPFAM" id="SSF51679">
    <property type="entry name" value="Bacterial luciferase-like"/>
    <property type="match status" value="1"/>
</dbReference>
<accession>A0A1T5DYZ9</accession>
<keyword evidence="2 4" id="KW-0503">Monooxygenase</keyword>
<keyword evidence="5" id="KW-1185">Reference proteome</keyword>
<evidence type="ECO:0000256" key="2">
    <source>
        <dbReference type="ARBA" id="ARBA00023033"/>
    </source>
</evidence>
<dbReference type="GO" id="GO:0005829">
    <property type="term" value="C:cytosol"/>
    <property type="evidence" value="ECO:0007669"/>
    <property type="project" value="TreeGrafter"/>
</dbReference>
<dbReference type="PANTHER" id="PTHR30137:SF8">
    <property type="entry name" value="BLR5498 PROTEIN"/>
    <property type="match status" value="1"/>
</dbReference>
<dbReference type="InterPro" id="IPR011251">
    <property type="entry name" value="Luciferase-like_dom"/>
</dbReference>
<evidence type="ECO:0000313" key="5">
    <source>
        <dbReference type="Proteomes" id="UP000190150"/>
    </source>
</evidence>
<dbReference type="GO" id="GO:0004497">
    <property type="term" value="F:monooxygenase activity"/>
    <property type="evidence" value="ECO:0007669"/>
    <property type="project" value="UniProtKB-KW"/>
</dbReference>
<dbReference type="Gene3D" id="3.20.20.30">
    <property type="entry name" value="Luciferase-like domain"/>
    <property type="match status" value="1"/>
</dbReference>
<gene>
    <name evidence="4" type="ORF">SAMN05660841_02263</name>
</gene>
<reference evidence="5" key="1">
    <citation type="submission" date="2017-02" db="EMBL/GenBank/DDBJ databases">
        <authorList>
            <person name="Varghese N."/>
            <person name="Submissions S."/>
        </authorList>
    </citation>
    <scope>NUCLEOTIDE SEQUENCE [LARGE SCALE GENOMIC DNA]</scope>
    <source>
        <strain evidence="5">DSM 24091</strain>
    </source>
</reference>
<proteinExistence type="predicted"/>
<dbReference type="Proteomes" id="UP000190150">
    <property type="component" value="Unassembled WGS sequence"/>
</dbReference>
<evidence type="ECO:0000313" key="4">
    <source>
        <dbReference type="EMBL" id="SKB77032.1"/>
    </source>
</evidence>
<organism evidence="4 5">
    <name type="scientific">Sphingobacterium nematocida</name>
    <dbReference type="NCBI Taxonomy" id="1513896"/>
    <lineage>
        <taxon>Bacteria</taxon>
        <taxon>Pseudomonadati</taxon>
        <taxon>Bacteroidota</taxon>
        <taxon>Sphingobacteriia</taxon>
        <taxon>Sphingobacteriales</taxon>
        <taxon>Sphingobacteriaceae</taxon>
        <taxon>Sphingobacterium</taxon>
    </lineage>
</organism>
<dbReference type="AlphaFoldDB" id="A0A1T5DYZ9"/>
<feature type="domain" description="Luciferase-like" evidence="3">
    <location>
        <begin position="25"/>
        <end position="308"/>
    </location>
</feature>
<dbReference type="STRING" id="1513896.SAMN05660841_02263"/>
<dbReference type="EMBL" id="FUZF01000009">
    <property type="protein sequence ID" value="SKB77032.1"/>
    <property type="molecule type" value="Genomic_DNA"/>
</dbReference>
<name>A0A1T5DYZ9_9SPHI</name>
<dbReference type="GO" id="GO:0016705">
    <property type="term" value="F:oxidoreductase activity, acting on paired donors, with incorporation or reduction of molecular oxygen"/>
    <property type="evidence" value="ECO:0007669"/>
    <property type="project" value="InterPro"/>
</dbReference>
<sequence>MESYRIDRSKGIEIGLYSLGDHFPDAQGETKVSEAQRLREIIKTAQLAEDADLDVIGIGESHQEFFITSANQVVLGAIAQATEKIKIASSVTVLSTADPVRVYEEYATIDLLSEGRAEIVAGRASRLGAFELLGYNVNDYEALFEEKMELLIKLNTERIINWEGKYRASLENAVIYPRPYAGKLPIWRGVGGPPSSAIKAGYQGVPMMLTTLGGHSAVFKESVDVYRHIAAESGHDPALLPVGTTTLAYINKDSQQAMREYYPYLNHAWQHIRGGDYPKSAFAETASTKNAMMVGSPQQIIDKMLYQYELYKHDRILLQIDFGGVPYDKVANTIELLATEVLPVVKKATKVTPAVDNK</sequence>
<keyword evidence="1" id="KW-0560">Oxidoreductase</keyword>
<dbReference type="Pfam" id="PF00296">
    <property type="entry name" value="Bac_luciferase"/>
    <property type="match status" value="1"/>
</dbReference>
<evidence type="ECO:0000256" key="1">
    <source>
        <dbReference type="ARBA" id="ARBA00023002"/>
    </source>
</evidence>
<dbReference type="PANTHER" id="PTHR30137">
    <property type="entry name" value="LUCIFERASE-LIKE MONOOXYGENASE"/>
    <property type="match status" value="1"/>
</dbReference>
<dbReference type="InterPro" id="IPR036661">
    <property type="entry name" value="Luciferase-like_sf"/>
</dbReference>
<protein>
    <submittedName>
        <fullName evidence="4">Flavin-dependent oxidoreductase, luciferase family (Includes alkanesulfonate monooxygenase SsuD and methylene tetrahydromethanopterin reductase)</fullName>
    </submittedName>
</protein>
<evidence type="ECO:0000259" key="3">
    <source>
        <dbReference type="Pfam" id="PF00296"/>
    </source>
</evidence>